<accession>A0A9P4PKH0</accession>
<name>A0A9P4PKH0_9PLEO</name>
<dbReference type="AlphaFoldDB" id="A0A9P4PKH0"/>
<protein>
    <recommendedName>
        <fullName evidence="3">SnoaL-like domain-containing protein</fullName>
    </recommendedName>
</protein>
<dbReference type="SUPFAM" id="SSF54427">
    <property type="entry name" value="NTF2-like"/>
    <property type="match status" value="1"/>
</dbReference>
<gene>
    <name evidence="1" type="ORF">P171DRAFT_520574</name>
</gene>
<dbReference type="EMBL" id="MU001499">
    <property type="protein sequence ID" value="KAF2445846.1"/>
    <property type="molecule type" value="Genomic_DNA"/>
</dbReference>
<dbReference type="OrthoDB" id="3468019at2759"/>
<dbReference type="Gene3D" id="3.10.450.50">
    <property type="match status" value="1"/>
</dbReference>
<dbReference type="InterPro" id="IPR032710">
    <property type="entry name" value="NTF2-like_dom_sf"/>
</dbReference>
<comment type="caution">
    <text evidence="1">The sequence shown here is derived from an EMBL/GenBank/DDBJ whole genome shotgun (WGS) entry which is preliminary data.</text>
</comment>
<keyword evidence="2" id="KW-1185">Reference proteome</keyword>
<sequence length="155" mass="16992">MSAPRDIWPTAPIVVSEQVKHVILRFFEISDSTEKTSGRLFAEELFTEDGVFTTHPSCVFRGRAEIAGSREHNNPLVVGRAHELRGVFCADSPASDVLVNGVFKIDVKGGQRVEMEFNARFVVGDAEGRLGFVQVWTDPTDMKAALGEAKKGEGN</sequence>
<evidence type="ECO:0008006" key="3">
    <source>
        <dbReference type="Google" id="ProtNLM"/>
    </source>
</evidence>
<evidence type="ECO:0000313" key="2">
    <source>
        <dbReference type="Proteomes" id="UP000799764"/>
    </source>
</evidence>
<organism evidence="1 2">
    <name type="scientific">Karstenula rhodostoma CBS 690.94</name>
    <dbReference type="NCBI Taxonomy" id="1392251"/>
    <lineage>
        <taxon>Eukaryota</taxon>
        <taxon>Fungi</taxon>
        <taxon>Dikarya</taxon>
        <taxon>Ascomycota</taxon>
        <taxon>Pezizomycotina</taxon>
        <taxon>Dothideomycetes</taxon>
        <taxon>Pleosporomycetidae</taxon>
        <taxon>Pleosporales</taxon>
        <taxon>Massarineae</taxon>
        <taxon>Didymosphaeriaceae</taxon>
        <taxon>Karstenula</taxon>
    </lineage>
</organism>
<evidence type="ECO:0000313" key="1">
    <source>
        <dbReference type="EMBL" id="KAF2445846.1"/>
    </source>
</evidence>
<proteinExistence type="predicted"/>
<dbReference type="Proteomes" id="UP000799764">
    <property type="component" value="Unassembled WGS sequence"/>
</dbReference>
<reference evidence="1" key="1">
    <citation type="journal article" date="2020" name="Stud. Mycol.">
        <title>101 Dothideomycetes genomes: a test case for predicting lifestyles and emergence of pathogens.</title>
        <authorList>
            <person name="Haridas S."/>
            <person name="Albert R."/>
            <person name="Binder M."/>
            <person name="Bloem J."/>
            <person name="Labutti K."/>
            <person name="Salamov A."/>
            <person name="Andreopoulos B."/>
            <person name="Baker S."/>
            <person name="Barry K."/>
            <person name="Bills G."/>
            <person name="Bluhm B."/>
            <person name="Cannon C."/>
            <person name="Castanera R."/>
            <person name="Culley D."/>
            <person name="Daum C."/>
            <person name="Ezra D."/>
            <person name="Gonzalez J."/>
            <person name="Henrissat B."/>
            <person name="Kuo A."/>
            <person name="Liang C."/>
            <person name="Lipzen A."/>
            <person name="Lutzoni F."/>
            <person name="Magnuson J."/>
            <person name="Mondo S."/>
            <person name="Nolan M."/>
            <person name="Ohm R."/>
            <person name="Pangilinan J."/>
            <person name="Park H.-J."/>
            <person name="Ramirez L."/>
            <person name="Alfaro M."/>
            <person name="Sun H."/>
            <person name="Tritt A."/>
            <person name="Yoshinaga Y."/>
            <person name="Zwiers L.-H."/>
            <person name="Turgeon B."/>
            <person name="Goodwin S."/>
            <person name="Spatafora J."/>
            <person name="Crous P."/>
            <person name="Grigoriev I."/>
        </authorList>
    </citation>
    <scope>NUCLEOTIDE SEQUENCE</scope>
    <source>
        <strain evidence="1">CBS 690.94</strain>
    </source>
</reference>